<dbReference type="Gene3D" id="3.40.50.10440">
    <property type="entry name" value="Dihydroxyacetone kinase, domain 1"/>
    <property type="match status" value="1"/>
</dbReference>
<dbReference type="SUPFAM" id="SSF82549">
    <property type="entry name" value="DAK1/DegV-like"/>
    <property type="match status" value="1"/>
</dbReference>
<organism evidence="3 4">
    <name type="scientific">Candidatus Blautia faecavium</name>
    <dbReference type="NCBI Taxonomy" id="2838487"/>
    <lineage>
        <taxon>Bacteria</taxon>
        <taxon>Bacillati</taxon>
        <taxon>Bacillota</taxon>
        <taxon>Clostridia</taxon>
        <taxon>Lachnospirales</taxon>
        <taxon>Lachnospiraceae</taxon>
        <taxon>Blautia</taxon>
    </lineage>
</organism>
<keyword evidence="2" id="KW-0446">Lipid-binding</keyword>
<gene>
    <name evidence="3" type="ORF">IAA06_05770</name>
</gene>
<reference evidence="3" key="1">
    <citation type="journal article" date="2021" name="PeerJ">
        <title>Extensive microbial diversity within the chicken gut microbiome revealed by metagenomics and culture.</title>
        <authorList>
            <person name="Gilroy R."/>
            <person name="Ravi A."/>
            <person name="Getino M."/>
            <person name="Pursley I."/>
            <person name="Horton D.L."/>
            <person name="Alikhan N.F."/>
            <person name="Baker D."/>
            <person name="Gharbi K."/>
            <person name="Hall N."/>
            <person name="Watson M."/>
            <person name="Adriaenssens E.M."/>
            <person name="Foster-Nyarko E."/>
            <person name="Jarju S."/>
            <person name="Secka A."/>
            <person name="Antonio M."/>
            <person name="Oren A."/>
            <person name="Chaudhuri R.R."/>
            <person name="La Ragione R."/>
            <person name="Hildebrand F."/>
            <person name="Pallen M.J."/>
        </authorList>
    </citation>
    <scope>NUCLEOTIDE SEQUENCE</scope>
    <source>
        <strain evidence="3">ChiSjej1B19-5720</strain>
    </source>
</reference>
<dbReference type="Gene3D" id="3.30.1180.10">
    <property type="match status" value="1"/>
</dbReference>
<dbReference type="Pfam" id="PF02645">
    <property type="entry name" value="DegV"/>
    <property type="match status" value="1"/>
</dbReference>
<dbReference type="AlphaFoldDB" id="A0A9D2LSJ1"/>
<dbReference type="GO" id="GO:0008289">
    <property type="term" value="F:lipid binding"/>
    <property type="evidence" value="ECO:0007669"/>
    <property type="project" value="UniProtKB-KW"/>
</dbReference>
<evidence type="ECO:0000256" key="2">
    <source>
        <dbReference type="ARBA" id="ARBA00023121"/>
    </source>
</evidence>
<evidence type="ECO:0000256" key="1">
    <source>
        <dbReference type="ARBA" id="ARBA00003238"/>
    </source>
</evidence>
<name>A0A9D2LSJ1_9FIRM</name>
<dbReference type="PANTHER" id="PTHR33434">
    <property type="entry name" value="DEGV DOMAIN-CONTAINING PROTEIN DR_1986-RELATED"/>
    <property type="match status" value="1"/>
</dbReference>
<comment type="function">
    <text evidence="1">May bind long-chain fatty acids, such as palmitate, and may play a role in lipid transport or fatty acid metabolism.</text>
</comment>
<proteinExistence type="predicted"/>
<comment type="caution">
    <text evidence="3">The sequence shown here is derived from an EMBL/GenBank/DDBJ whole genome shotgun (WGS) entry which is preliminary data.</text>
</comment>
<dbReference type="Proteomes" id="UP000823842">
    <property type="component" value="Unassembled WGS sequence"/>
</dbReference>
<dbReference type="EMBL" id="DWYZ01000108">
    <property type="protein sequence ID" value="HJB28284.1"/>
    <property type="molecule type" value="Genomic_DNA"/>
</dbReference>
<dbReference type="NCBIfam" id="TIGR00762">
    <property type="entry name" value="DegV"/>
    <property type="match status" value="1"/>
</dbReference>
<dbReference type="PANTHER" id="PTHR33434:SF3">
    <property type="entry name" value="DEGV DOMAIN-CONTAINING PROTEIN YITS"/>
    <property type="match status" value="1"/>
</dbReference>
<dbReference type="InterPro" id="IPR050270">
    <property type="entry name" value="DegV_domain_contain"/>
</dbReference>
<dbReference type="InterPro" id="IPR043168">
    <property type="entry name" value="DegV_C"/>
</dbReference>
<protein>
    <submittedName>
        <fullName evidence="3">DegV family protein</fullName>
    </submittedName>
</protein>
<evidence type="ECO:0000313" key="4">
    <source>
        <dbReference type="Proteomes" id="UP000823842"/>
    </source>
</evidence>
<dbReference type="PROSITE" id="PS51482">
    <property type="entry name" value="DEGV"/>
    <property type="match status" value="1"/>
</dbReference>
<accession>A0A9D2LSJ1</accession>
<sequence length="289" mass="32429">MREYVITTDNNSDLPEEYYKEHGVGCTYLSYAMDGVNYTRENFLPVHEFYDRMRNGSLPTTAQVNPENVRKLMEPYLKEGKDILHIAFSSGLSGSYNSTRIAAEELLEEYPERSIIVVDSLAASLGQGLLVYLAQQKKEAGEDMETVAKWTEENKKHIVHLFTVDDLNHLYRGGRVSKTTAVLGGMLNIKPVMHVDDAGKLIPIGKVRGRKKALLDLVRLMDEKIGSYKETCDTIFISHGDCEEEAQFVVDKVKEKYNIKTVVMNHVCATIGAHSGPGTVALFFVGDMR</sequence>
<dbReference type="InterPro" id="IPR003797">
    <property type="entry name" value="DegV"/>
</dbReference>
<reference evidence="3" key="2">
    <citation type="submission" date="2021-04" db="EMBL/GenBank/DDBJ databases">
        <authorList>
            <person name="Gilroy R."/>
        </authorList>
    </citation>
    <scope>NUCLEOTIDE SEQUENCE</scope>
    <source>
        <strain evidence="3">ChiSjej1B19-5720</strain>
    </source>
</reference>
<dbReference type="Gene3D" id="2.20.28.50">
    <property type="entry name" value="degv family protein"/>
    <property type="match status" value="1"/>
</dbReference>
<evidence type="ECO:0000313" key="3">
    <source>
        <dbReference type="EMBL" id="HJB28284.1"/>
    </source>
</evidence>